<dbReference type="SMART" id="SM00115">
    <property type="entry name" value="CASc"/>
    <property type="match status" value="1"/>
</dbReference>
<evidence type="ECO:0000256" key="1">
    <source>
        <dbReference type="ARBA" id="ARBA00010134"/>
    </source>
</evidence>
<dbReference type="GO" id="GO:0008270">
    <property type="term" value="F:zinc ion binding"/>
    <property type="evidence" value="ECO:0007669"/>
    <property type="project" value="UniProtKB-KW"/>
</dbReference>
<evidence type="ECO:0000256" key="8">
    <source>
        <dbReference type="PROSITE-ProRule" id="PRU00042"/>
    </source>
</evidence>
<dbReference type="PROSITE" id="PS50157">
    <property type="entry name" value="ZINC_FINGER_C2H2_2"/>
    <property type="match status" value="1"/>
</dbReference>
<dbReference type="InterPro" id="IPR002398">
    <property type="entry name" value="Pept_C14"/>
</dbReference>
<keyword evidence="4" id="KW-0479">Metal-binding</keyword>
<accession>A0A423U4D2</accession>
<dbReference type="InterPro" id="IPR029030">
    <property type="entry name" value="Caspase-like_dom_sf"/>
</dbReference>
<organism evidence="14 15">
    <name type="scientific">Penaeus vannamei</name>
    <name type="common">Whiteleg shrimp</name>
    <name type="synonym">Litopenaeus vannamei</name>
    <dbReference type="NCBI Taxonomy" id="6689"/>
    <lineage>
        <taxon>Eukaryota</taxon>
        <taxon>Metazoa</taxon>
        <taxon>Ecdysozoa</taxon>
        <taxon>Arthropoda</taxon>
        <taxon>Crustacea</taxon>
        <taxon>Multicrustacea</taxon>
        <taxon>Malacostraca</taxon>
        <taxon>Eumalacostraca</taxon>
        <taxon>Eucarida</taxon>
        <taxon>Decapoda</taxon>
        <taxon>Dendrobranchiata</taxon>
        <taxon>Penaeoidea</taxon>
        <taxon>Penaeidae</taxon>
        <taxon>Penaeus</taxon>
    </lineage>
</organism>
<dbReference type="Pfam" id="PF00656">
    <property type="entry name" value="Peptidase_C14"/>
    <property type="match status" value="1"/>
</dbReference>
<feature type="domain" description="Caspase family p10" evidence="12">
    <location>
        <begin position="462"/>
        <end position="527"/>
    </location>
</feature>
<name>A0A423U4D2_PENVA</name>
<dbReference type="Pfam" id="PF12171">
    <property type="entry name" value="zf-C2H2_jaz"/>
    <property type="match status" value="1"/>
</dbReference>
<reference evidence="14 15" key="2">
    <citation type="submission" date="2019-01" db="EMBL/GenBank/DDBJ databases">
        <title>The decoding of complex shrimp genome reveals the adaptation for benthos swimmer, frequently molting mechanism and breeding impact on genome.</title>
        <authorList>
            <person name="Sun Y."/>
            <person name="Gao Y."/>
            <person name="Yu Y."/>
        </authorList>
    </citation>
    <scope>NUCLEOTIDE SEQUENCE [LARGE SCALE GENOMIC DNA]</scope>
    <source>
        <tissue evidence="14">Muscle</tissue>
    </source>
</reference>
<dbReference type="SUPFAM" id="SSF57667">
    <property type="entry name" value="beta-beta-alpha zinc fingers"/>
    <property type="match status" value="2"/>
</dbReference>
<dbReference type="PANTHER" id="PTHR47901">
    <property type="entry name" value="CASPASE RECRUITMENT DOMAIN-CONTAINING PROTEIN 18"/>
    <property type="match status" value="1"/>
</dbReference>
<evidence type="ECO:0000256" key="10">
    <source>
        <dbReference type="SAM" id="MobiDB-lite"/>
    </source>
</evidence>
<keyword evidence="5 8" id="KW-0863">Zinc-finger</keyword>
<dbReference type="PROSITE" id="PS00028">
    <property type="entry name" value="ZINC_FINGER_C2H2_1"/>
    <property type="match status" value="1"/>
</dbReference>
<dbReference type="PROSITE" id="PS50207">
    <property type="entry name" value="CASPASE_P10"/>
    <property type="match status" value="1"/>
</dbReference>
<evidence type="ECO:0000259" key="11">
    <source>
        <dbReference type="PROSITE" id="PS50157"/>
    </source>
</evidence>
<gene>
    <name evidence="14" type="ORF">C7M84_023257</name>
</gene>
<dbReference type="InterPro" id="IPR002138">
    <property type="entry name" value="Pept_C14_p10"/>
</dbReference>
<dbReference type="GO" id="GO:0006915">
    <property type="term" value="P:apoptotic process"/>
    <property type="evidence" value="ECO:0007669"/>
    <property type="project" value="UniProtKB-KW"/>
</dbReference>
<keyword evidence="15" id="KW-1185">Reference proteome</keyword>
<evidence type="ECO:0000256" key="3">
    <source>
        <dbReference type="ARBA" id="ARBA00022703"/>
    </source>
</evidence>
<evidence type="ECO:0000256" key="2">
    <source>
        <dbReference type="ARBA" id="ARBA00022670"/>
    </source>
</evidence>
<dbReference type="AlphaFoldDB" id="A0A423U4D2"/>
<sequence length="545" mass="59854">MEEPSVSQAMSDGVVTFNPALKRYTCTVCQVPLSGGTDVAKHLEGSKHREAGARYAVSKPSEAPRSLKGLLTPTVLEAASHLVSDVHKKKVVAQRPPGSLALGFAPTSGLSPGAQAPQTTPGPPVFQATAATQEIPGFHAPSDVQGFSVVQTPTAVQGVSVIQTPTKLQDVSLIPNLSALQGSSSFRTSIPDQGNSGFTAPTFAASRFKITDEEIKKYTAILGSEPPSGGFVAPSNQQPSPSEEEDELEKVFREKLVVQTDNIAEPFSCVACQKRFNSSYTLSDHLKSKKHKKKEMELDLQTRKSSETEDPSVSQRASHGKSRRKYSVVSTPRGHVYVFNNTFEGQGKSQRTGAKLDSINIYETFRKMGYDVFVLEDLTGAQTLEAFKSIRGNAALSSVDALIIFILSHGVDPYTFRANDGQEICLHKIRFSFTNRGCPYMKGKPKIFFTNYCRGDQMEKREVDSLEVPCDMVTIHAAIEGVMAHRLKSSGTVFVKCLCEVLNRHARTMDLRELYGEIGDKMRQNKGTRPMWEDYGFERFFFNSV</sequence>
<dbReference type="InterPro" id="IPR003604">
    <property type="entry name" value="Matrin/U1-like-C_Znf_C2H2"/>
</dbReference>
<dbReference type="InterPro" id="IPR022755">
    <property type="entry name" value="Znf_C2H2_jaz"/>
</dbReference>
<dbReference type="PANTHER" id="PTHR47901:SF8">
    <property type="entry name" value="CASPASE-3"/>
    <property type="match status" value="1"/>
</dbReference>
<dbReference type="SMART" id="SM00355">
    <property type="entry name" value="ZnF_C2H2"/>
    <property type="match status" value="2"/>
</dbReference>
<dbReference type="GO" id="GO:0004197">
    <property type="term" value="F:cysteine-type endopeptidase activity"/>
    <property type="evidence" value="ECO:0007669"/>
    <property type="project" value="InterPro"/>
</dbReference>
<dbReference type="Pfam" id="PF12874">
    <property type="entry name" value="zf-met"/>
    <property type="match status" value="1"/>
</dbReference>
<dbReference type="GO" id="GO:0003676">
    <property type="term" value="F:nucleic acid binding"/>
    <property type="evidence" value="ECO:0007669"/>
    <property type="project" value="InterPro"/>
</dbReference>
<dbReference type="Gene3D" id="3.30.160.60">
    <property type="entry name" value="Classic Zinc Finger"/>
    <property type="match status" value="1"/>
</dbReference>
<evidence type="ECO:0008006" key="16">
    <source>
        <dbReference type="Google" id="ProtNLM"/>
    </source>
</evidence>
<dbReference type="EMBL" id="QCYY01000669">
    <property type="protein sequence ID" value="ROT83565.1"/>
    <property type="molecule type" value="Genomic_DNA"/>
</dbReference>
<evidence type="ECO:0000256" key="6">
    <source>
        <dbReference type="ARBA" id="ARBA00022801"/>
    </source>
</evidence>
<comment type="caution">
    <text evidence="14">The sequence shown here is derived from an EMBL/GenBank/DDBJ whole genome shotgun (WGS) entry which is preliminary data.</text>
</comment>
<dbReference type="OrthoDB" id="6114029at2759"/>
<evidence type="ECO:0000313" key="14">
    <source>
        <dbReference type="EMBL" id="ROT83565.1"/>
    </source>
</evidence>
<dbReference type="PRINTS" id="PR00376">
    <property type="entry name" value="IL1BCENZYME"/>
</dbReference>
<keyword evidence="6" id="KW-0378">Hydrolase</keyword>
<dbReference type="PROSITE" id="PS50208">
    <property type="entry name" value="CASPASE_P20"/>
    <property type="match status" value="1"/>
</dbReference>
<dbReference type="Gene3D" id="3.40.50.1460">
    <property type="match status" value="1"/>
</dbReference>
<feature type="domain" description="Caspase family p20" evidence="13">
    <location>
        <begin position="336"/>
        <end position="457"/>
    </location>
</feature>
<dbReference type="InterPro" id="IPR015917">
    <property type="entry name" value="Pept_C14A"/>
</dbReference>
<dbReference type="Proteomes" id="UP000283509">
    <property type="component" value="Unassembled WGS sequence"/>
</dbReference>
<keyword evidence="3" id="KW-0053">Apoptosis</keyword>
<dbReference type="InterPro" id="IPR011600">
    <property type="entry name" value="Pept_C14_caspase"/>
</dbReference>
<dbReference type="STRING" id="6689.A0A423U4D2"/>
<dbReference type="Gene3D" id="3.30.70.1470">
    <property type="entry name" value="Caspase-like"/>
    <property type="match status" value="1"/>
</dbReference>
<reference evidence="14 15" key="1">
    <citation type="submission" date="2018-04" db="EMBL/GenBank/DDBJ databases">
        <authorList>
            <person name="Zhang X."/>
            <person name="Yuan J."/>
            <person name="Li F."/>
            <person name="Xiang J."/>
        </authorList>
    </citation>
    <scope>NUCLEOTIDE SEQUENCE [LARGE SCALE GENOMIC DNA]</scope>
    <source>
        <tissue evidence="14">Muscle</tissue>
    </source>
</reference>
<dbReference type="SUPFAM" id="SSF52129">
    <property type="entry name" value="Caspase-like"/>
    <property type="match status" value="1"/>
</dbReference>
<evidence type="ECO:0000256" key="5">
    <source>
        <dbReference type="ARBA" id="ARBA00022771"/>
    </source>
</evidence>
<feature type="domain" description="C2H2-type" evidence="11">
    <location>
        <begin position="267"/>
        <end position="296"/>
    </location>
</feature>
<comment type="similarity">
    <text evidence="1 9">Belongs to the peptidase C14A family.</text>
</comment>
<protein>
    <recommendedName>
        <fullName evidence="16">C2H2-type domain-containing protein</fullName>
    </recommendedName>
</protein>
<feature type="compositionally biased region" description="Basic and acidic residues" evidence="10">
    <location>
        <begin position="294"/>
        <end position="307"/>
    </location>
</feature>
<evidence type="ECO:0000259" key="12">
    <source>
        <dbReference type="PROSITE" id="PS50207"/>
    </source>
</evidence>
<dbReference type="GO" id="GO:0006508">
    <property type="term" value="P:proteolysis"/>
    <property type="evidence" value="ECO:0007669"/>
    <property type="project" value="UniProtKB-KW"/>
</dbReference>
<dbReference type="InterPro" id="IPR001309">
    <property type="entry name" value="Pept_C14_p20"/>
</dbReference>
<dbReference type="InterPro" id="IPR013087">
    <property type="entry name" value="Znf_C2H2_type"/>
</dbReference>
<evidence type="ECO:0000313" key="15">
    <source>
        <dbReference type="Proteomes" id="UP000283509"/>
    </source>
</evidence>
<dbReference type="SMART" id="SM00451">
    <property type="entry name" value="ZnF_U1"/>
    <property type="match status" value="2"/>
</dbReference>
<keyword evidence="2" id="KW-0645">Protease</keyword>
<evidence type="ECO:0000256" key="7">
    <source>
        <dbReference type="ARBA" id="ARBA00022833"/>
    </source>
</evidence>
<evidence type="ECO:0000256" key="4">
    <source>
        <dbReference type="ARBA" id="ARBA00022723"/>
    </source>
</evidence>
<evidence type="ECO:0000256" key="9">
    <source>
        <dbReference type="RuleBase" id="RU003971"/>
    </source>
</evidence>
<dbReference type="InterPro" id="IPR036236">
    <property type="entry name" value="Znf_C2H2_sf"/>
</dbReference>
<evidence type="ECO:0000259" key="13">
    <source>
        <dbReference type="PROSITE" id="PS50208"/>
    </source>
</evidence>
<feature type="region of interest" description="Disordered" evidence="10">
    <location>
        <begin position="287"/>
        <end position="325"/>
    </location>
</feature>
<proteinExistence type="inferred from homology"/>
<feature type="region of interest" description="Disordered" evidence="10">
    <location>
        <begin position="226"/>
        <end position="249"/>
    </location>
</feature>
<keyword evidence="7" id="KW-0862">Zinc</keyword>